<keyword evidence="1" id="KW-0808">Transferase</keyword>
<dbReference type="EMBL" id="BK059107">
    <property type="protein sequence ID" value="DAE31329.1"/>
    <property type="molecule type" value="Genomic_DNA"/>
</dbReference>
<sequence length="201" mass="23428">MKATDTQIGGSHYKDMPYQPIKLIDKLELDYFSGNVLKYLCRYRQKGGAEDLKKARHYCELAKELNVIKFSPSTLDTEEVEDFVRINQISEEVEDIILYDLLRGLWDDAIDDINKLIEAHKIAQYHAPIPPIARPKYQFFVRKSEHSQDVYDVYQLAVYREGDAISGMFLGSYPSLKEAEDYAERMRDEYDKIGKNNNLDE</sequence>
<reference evidence="1" key="1">
    <citation type="journal article" date="2021" name="Proc. Natl. Acad. Sci. U.S.A.">
        <title>A Catalog of Tens of Thousands of Viruses from Human Metagenomes Reveals Hidden Associations with Chronic Diseases.</title>
        <authorList>
            <person name="Tisza M.J."/>
            <person name="Buck C.B."/>
        </authorList>
    </citation>
    <scope>NUCLEOTIDE SEQUENCE</scope>
    <source>
        <strain evidence="1">CtDJ83</strain>
    </source>
</reference>
<dbReference type="GO" id="GO:0016301">
    <property type="term" value="F:kinase activity"/>
    <property type="evidence" value="ECO:0007669"/>
    <property type="project" value="UniProtKB-KW"/>
</dbReference>
<accession>A0A8S5RJP1</accession>
<keyword evidence="1" id="KW-0418">Kinase</keyword>
<dbReference type="Pfam" id="PF11753">
    <property type="entry name" value="DUF3310"/>
    <property type="match status" value="1"/>
</dbReference>
<evidence type="ECO:0000313" key="1">
    <source>
        <dbReference type="EMBL" id="DAE31329.1"/>
    </source>
</evidence>
<dbReference type="InterPro" id="IPR021739">
    <property type="entry name" value="SaV-like"/>
</dbReference>
<organism evidence="1">
    <name type="scientific">virus sp. ctDJ83</name>
    <dbReference type="NCBI Taxonomy" id="2827625"/>
    <lineage>
        <taxon>Viruses</taxon>
    </lineage>
</organism>
<name>A0A8S5RJP1_9VIRU</name>
<proteinExistence type="predicted"/>
<protein>
    <submittedName>
        <fullName evidence="1">Nucelotide kinase</fullName>
    </submittedName>
</protein>